<evidence type="ECO:0000313" key="1">
    <source>
        <dbReference type="EMBL" id="GAA0554865.1"/>
    </source>
</evidence>
<name>A0ABN1DXK1_9ACTN</name>
<dbReference type="EMBL" id="BAAABZ010000071">
    <property type="protein sequence ID" value="GAA0554865.1"/>
    <property type="molecule type" value="Genomic_DNA"/>
</dbReference>
<accession>A0ABN1DXK1</accession>
<sequence>MAGGLLYPTLVLAADAWTLADIAQRWHRARRDAVGQNDSPPPTRRGG</sequence>
<comment type="caution">
    <text evidence="1">The sequence shown here is derived from an EMBL/GenBank/DDBJ whole genome shotgun (WGS) entry which is preliminary data.</text>
</comment>
<proteinExistence type="predicted"/>
<organism evidence="1 2">
    <name type="scientific">Streptomyces mordarskii</name>
    <dbReference type="NCBI Taxonomy" id="1226758"/>
    <lineage>
        <taxon>Bacteria</taxon>
        <taxon>Bacillati</taxon>
        <taxon>Actinomycetota</taxon>
        <taxon>Actinomycetes</taxon>
        <taxon>Kitasatosporales</taxon>
        <taxon>Streptomycetaceae</taxon>
        <taxon>Streptomyces</taxon>
    </lineage>
</organism>
<dbReference type="Proteomes" id="UP001501576">
    <property type="component" value="Unassembled WGS sequence"/>
</dbReference>
<protein>
    <submittedName>
        <fullName evidence="1">Uncharacterized protein</fullName>
    </submittedName>
</protein>
<dbReference type="RefSeq" id="WP_346160887.1">
    <property type="nucleotide sequence ID" value="NZ_BAAABZ010000071.1"/>
</dbReference>
<keyword evidence="2" id="KW-1185">Reference proteome</keyword>
<reference evidence="1 2" key="1">
    <citation type="journal article" date="2019" name="Int. J. Syst. Evol. Microbiol.">
        <title>The Global Catalogue of Microorganisms (GCM) 10K type strain sequencing project: providing services to taxonomists for standard genome sequencing and annotation.</title>
        <authorList>
            <consortium name="The Broad Institute Genomics Platform"/>
            <consortium name="The Broad Institute Genome Sequencing Center for Infectious Disease"/>
            <person name="Wu L."/>
            <person name="Ma J."/>
        </authorList>
    </citation>
    <scope>NUCLEOTIDE SEQUENCE [LARGE SCALE GENOMIC DNA]</scope>
    <source>
        <strain evidence="1 2">JCM 5052</strain>
    </source>
</reference>
<evidence type="ECO:0000313" key="2">
    <source>
        <dbReference type="Proteomes" id="UP001501576"/>
    </source>
</evidence>
<gene>
    <name evidence="1" type="ORF">GCM10010390_66240</name>
</gene>